<protein>
    <submittedName>
        <fullName evidence="1">Membrane dipeptidase</fullName>
    </submittedName>
</protein>
<dbReference type="Pfam" id="PF01244">
    <property type="entry name" value="Peptidase_M19"/>
    <property type="match status" value="1"/>
</dbReference>
<dbReference type="OrthoDB" id="9804920at2"/>
<evidence type="ECO:0000313" key="2">
    <source>
        <dbReference type="Proteomes" id="UP000432715"/>
    </source>
</evidence>
<gene>
    <name evidence="1" type="ORF">F8154_11745</name>
</gene>
<dbReference type="InterPro" id="IPR032466">
    <property type="entry name" value="Metal_Hydrolase"/>
</dbReference>
<dbReference type="AlphaFoldDB" id="A0A6I0F983"/>
<sequence>MEVIDLHCDTIYRLYMDKNKYGLKENPYHIDIGKLIKGNSIAQFFALYIDLLKAKELNHRPYEAANKLLKLFCSEVEKNSDVIGIAKNYLELEENIRKGKLSGFLTIEEGGAIEGSIEYLRNFYNEGVRLITLTWNYPNEIGYPNYYEEFSDKGLTPFGIEVVEEMNRLGMLVDVSHLSDGGFYDVLKYSKKPIVASHSNARAIKNHSRNLTDHMIKELAEKGGVMGINFCVDFLSNGNISRVEDMVKHIKHIYNIGGIDVIGLGSDFDGIDCSLEIKDFSQMDKLIYALRKNGFTEGEVEKICNGNIKRIIKDVLK</sequence>
<dbReference type="RefSeq" id="WP_151861811.1">
    <property type="nucleotide sequence ID" value="NZ_WBZC01000047.1"/>
</dbReference>
<proteinExistence type="predicted"/>
<comment type="caution">
    <text evidence="1">The sequence shown here is derived from an EMBL/GenBank/DDBJ whole genome shotgun (WGS) entry which is preliminary data.</text>
</comment>
<accession>A0A6I0F983</accession>
<dbReference type="Proteomes" id="UP000432715">
    <property type="component" value="Unassembled WGS sequence"/>
</dbReference>
<evidence type="ECO:0000313" key="1">
    <source>
        <dbReference type="EMBL" id="KAB3532540.1"/>
    </source>
</evidence>
<dbReference type="GO" id="GO:0006508">
    <property type="term" value="P:proteolysis"/>
    <property type="evidence" value="ECO:0007669"/>
    <property type="project" value="InterPro"/>
</dbReference>
<keyword evidence="2" id="KW-1185">Reference proteome</keyword>
<dbReference type="Gene3D" id="3.20.20.140">
    <property type="entry name" value="Metal-dependent hydrolases"/>
    <property type="match status" value="1"/>
</dbReference>
<dbReference type="SUPFAM" id="SSF51556">
    <property type="entry name" value="Metallo-dependent hydrolases"/>
    <property type="match status" value="1"/>
</dbReference>
<dbReference type="CDD" id="cd01301">
    <property type="entry name" value="rDP_like"/>
    <property type="match status" value="1"/>
</dbReference>
<dbReference type="EMBL" id="WBZC01000047">
    <property type="protein sequence ID" value="KAB3532540.1"/>
    <property type="molecule type" value="Genomic_DNA"/>
</dbReference>
<name>A0A6I0F983_9FIRM</name>
<dbReference type="InterPro" id="IPR008257">
    <property type="entry name" value="Pept_M19"/>
</dbReference>
<dbReference type="PROSITE" id="PS51365">
    <property type="entry name" value="RENAL_DIPEPTIDASE_2"/>
    <property type="match status" value="1"/>
</dbReference>
<dbReference type="PANTHER" id="PTHR10443:SF12">
    <property type="entry name" value="DIPEPTIDASE"/>
    <property type="match status" value="1"/>
</dbReference>
<dbReference type="GO" id="GO:0070573">
    <property type="term" value="F:metallodipeptidase activity"/>
    <property type="evidence" value="ECO:0007669"/>
    <property type="project" value="InterPro"/>
</dbReference>
<reference evidence="1 2" key="1">
    <citation type="submission" date="2019-10" db="EMBL/GenBank/DDBJ databases">
        <title>Alkaliphilus serpentinus sp. nov. and Alkaliphilus pronyensis sp. nov., two novel anaerobic alkaliphilic species isolated from the serpentinized-hosted hydrothermal field of the Prony Bay (New Caledonia).</title>
        <authorList>
            <person name="Postec A."/>
        </authorList>
    </citation>
    <scope>NUCLEOTIDE SEQUENCE [LARGE SCALE GENOMIC DNA]</scope>
    <source>
        <strain evidence="1 2">LacV</strain>
    </source>
</reference>
<organism evidence="1 2">
    <name type="scientific">Alkaliphilus pronyensis</name>
    <dbReference type="NCBI Taxonomy" id="1482732"/>
    <lineage>
        <taxon>Bacteria</taxon>
        <taxon>Bacillati</taxon>
        <taxon>Bacillota</taxon>
        <taxon>Clostridia</taxon>
        <taxon>Peptostreptococcales</taxon>
        <taxon>Natronincolaceae</taxon>
        <taxon>Alkaliphilus</taxon>
    </lineage>
</organism>
<dbReference type="PANTHER" id="PTHR10443">
    <property type="entry name" value="MICROSOMAL DIPEPTIDASE"/>
    <property type="match status" value="1"/>
</dbReference>